<dbReference type="InterPro" id="IPR050739">
    <property type="entry name" value="MFP"/>
</dbReference>
<keyword evidence="1" id="KW-0175">Coiled coil</keyword>
<dbReference type="Gene3D" id="1.10.287.470">
    <property type="entry name" value="Helix hairpin bin"/>
    <property type="match status" value="2"/>
</dbReference>
<evidence type="ECO:0000313" key="4">
    <source>
        <dbReference type="EMBL" id="SKA34774.1"/>
    </source>
</evidence>
<dbReference type="EMBL" id="FUWJ01000012">
    <property type="protein sequence ID" value="SKA34774.1"/>
    <property type="molecule type" value="Genomic_DNA"/>
</dbReference>
<evidence type="ECO:0000259" key="3">
    <source>
        <dbReference type="Pfam" id="PF25963"/>
    </source>
</evidence>
<dbReference type="PANTHER" id="PTHR30386">
    <property type="entry name" value="MEMBRANE FUSION SUBUNIT OF EMRAB-TOLC MULTIDRUG EFFLUX PUMP"/>
    <property type="match status" value="1"/>
</dbReference>
<dbReference type="Proteomes" id="UP000190092">
    <property type="component" value="Unassembled WGS sequence"/>
</dbReference>
<dbReference type="SUPFAM" id="SSF111369">
    <property type="entry name" value="HlyD-like secretion proteins"/>
    <property type="match status" value="2"/>
</dbReference>
<dbReference type="InterPro" id="IPR058625">
    <property type="entry name" value="MdtA-like_BSH"/>
</dbReference>
<dbReference type="AlphaFoldDB" id="A0A1T4T2N5"/>
<dbReference type="InterPro" id="IPR058634">
    <property type="entry name" value="AaeA-lik-b-barrel"/>
</dbReference>
<proteinExistence type="predicted"/>
<dbReference type="STRING" id="225324.SAMN02745126_05543"/>
<dbReference type="PRINTS" id="PR01490">
    <property type="entry name" value="RTXTOXIND"/>
</dbReference>
<dbReference type="PANTHER" id="PTHR30386:SF24">
    <property type="entry name" value="MULTIDRUG RESISTANCE EFFLUX PUMP"/>
    <property type="match status" value="1"/>
</dbReference>
<feature type="domain" description="p-hydroxybenzoic acid efflux pump subunit AaeA-like beta-barrel" evidence="3">
    <location>
        <begin position="269"/>
        <end position="356"/>
    </location>
</feature>
<organism evidence="4 5">
    <name type="scientific">Enhydrobacter aerosaccus</name>
    <dbReference type="NCBI Taxonomy" id="225324"/>
    <lineage>
        <taxon>Bacteria</taxon>
        <taxon>Pseudomonadati</taxon>
        <taxon>Pseudomonadota</taxon>
        <taxon>Alphaproteobacteria</taxon>
        <taxon>Hyphomicrobiales</taxon>
        <taxon>Enhydrobacter</taxon>
    </lineage>
</organism>
<dbReference type="RefSeq" id="WP_085937279.1">
    <property type="nucleotide sequence ID" value="NZ_FUWJ01000012.1"/>
</dbReference>
<feature type="domain" description="Multidrug resistance protein MdtA-like barrel-sandwich hybrid" evidence="2">
    <location>
        <begin position="70"/>
        <end position="264"/>
    </location>
</feature>
<feature type="coiled-coil region" evidence="1">
    <location>
        <begin position="108"/>
        <end position="142"/>
    </location>
</feature>
<dbReference type="Pfam" id="PF25963">
    <property type="entry name" value="Beta-barrel_AAEA"/>
    <property type="match status" value="1"/>
</dbReference>
<evidence type="ECO:0000256" key="1">
    <source>
        <dbReference type="SAM" id="Coils"/>
    </source>
</evidence>
<dbReference type="GO" id="GO:0055085">
    <property type="term" value="P:transmembrane transport"/>
    <property type="evidence" value="ECO:0007669"/>
    <property type="project" value="InterPro"/>
</dbReference>
<dbReference type="Gene3D" id="2.40.50.100">
    <property type="match status" value="1"/>
</dbReference>
<sequence length="372" mass="39909">MSLLSDAAFSGLALRATPVLPSKKMLKRSALGVALLAALGLGADRGYDYWTVGQYQQSTDNAYVQADYTTVAPKISGYITEVLVQDNQKVKAGQILARIDDRDFRVALDQAKADVEGAEAALRNLDAQIAQQQSVIDQQKADIASAQASLSYAQADNVRYSNLVKTGYGTVQRAEQAETALKEKTAQLQHNRAALLVAQRKIDVLTSDRARAEATRDRSLANQHQAELNLSYTSIVAPVDGTVGARSLRVGQFVQAGSALMAVVPLHAVYIVANYKETQLTQVRPGQPVEVEIDTFPGVILKGHVDSLSPASGLEFSLLPPDNATGNFTKIVQRIPVKIALDDDNLTGLLRPGMSVEPTIDTRGATDVAAAR</sequence>
<dbReference type="OrthoDB" id="9811754at2"/>
<accession>A0A1T4T2N5</accession>
<dbReference type="Pfam" id="PF25917">
    <property type="entry name" value="BSH_RND"/>
    <property type="match status" value="1"/>
</dbReference>
<evidence type="ECO:0000313" key="5">
    <source>
        <dbReference type="Proteomes" id="UP000190092"/>
    </source>
</evidence>
<protein>
    <submittedName>
        <fullName evidence="4">Membrane fusion protein, multidrug efflux system</fullName>
    </submittedName>
</protein>
<dbReference type="Gene3D" id="2.40.30.170">
    <property type="match status" value="1"/>
</dbReference>
<keyword evidence="5" id="KW-1185">Reference proteome</keyword>
<name>A0A1T4T2N5_9HYPH</name>
<evidence type="ECO:0000259" key="2">
    <source>
        <dbReference type="Pfam" id="PF25917"/>
    </source>
</evidence>
<reference evidence="5" key="1">
    <citation type="submission" date="2017-02" db="EMBL/GenBank/DDBJ databases">
        <authorList>
            <person name="Varghese N."/>
            <person name="Submissions S."/>
        </authorList>
    </citation>
    <scope>NUCLEOTIDE SEQUENCE [LARGE SCALE GENOMIC DNA]</scope>
    <source>
        <strain evidence="5">ATCC 27094</strain>
    </source>
</reference>
<gene>
    <name evidence="4" type="ORF">SAMN02745126_05543</name>
</gene>